<evidence type="ECO:0000313" key="3">
    <source>
        <dbReference type="Proteomes" id="UP000774283"/>
    </source>
</evidence>
<feature type="domain" description="Beta-lactamase-related" evidence="1">
    <location>
        <begin position="18"/>
        <end position="277"/>
    </location>
</feature>
<evidence type="ECO:0000313" key="2">
    <source>
        <dbReference type="EMBL" id="NKX94203.1"/>
    </source>
</evidence>
<accession>A0A9X5ISN4</accession>
<dbReference type="RefSeq" id="WP_168448273.1">
    <property type="nucleotide sequence ID" value="NZ_JAAXOW010000006.1"/>
</dbReference>
<dbReference type="PANTHER" id="PTHR46825:SF9">
    <property type="entry name" value="BETA-LACTAMASE-RELATED DOMAIN-CONTAINING PROTEIN"/>
    <property type="match status" value="1"/>
</dbReference>
<dbReference type="Pfam" id="PF00144">
    <property type="entry name" value="Beta-lactamase"/>
    <property type="match status" value="1"/>
</dbReference>
<keyword evidence="3" id="KW-1185">Reference proteome</keyword>
<name>A0A9X5ISN4_9MICO</name>
<dbReference type="InterPro" id="IPR001466">
    <property type="entry name" value="Beta-lactam-related"/>
</dbReference>
<dbReference type="AlphaFoldDB" id="A0A9X5ISN4"/>
<dbReference type="SUPFAM" id="SSF56601">
    <property type="entry name" value="beta-lactamase/transpeptidase-like"/>
    <property type="match status" value="1"/>
</dbReference>
<gene>
    <name evidence="2" type="ORF">HF995_13150</name>
</gene>
<sequence>MSILSSAAVLVEGPGRSSATYGRWHGPDVPVVWGSVTKLFLAGAVRELVDRGGLTWDTRVSTMLAAVTPADVTVPPITVRQLVEHTSGLPRLLPEQMKLVQDPYGPYDDARFDAEILGRLGDLRNESLADGAPQYSNLGYALLARAVTVATGKPWIDTVRELVVVPAGVDPAEVFVASGDAPRPRAQARTLRGKAQRDWNPASGPFGGASGLWASATVMLELLRSALVEGSPLDPRRTPNAWEGSAPRHTVHGAIMRQGGYVLVDTDEQLVAVGHVVGGTPGRGSERAEKLVRAALKRR</sequence>
<dbReference type="Proteomes" id="UP000774283">
    <property type="component" value="Unassembled WGS sequence"/>
</dbReference>
<dbReference type="Gene3D" id="3.40.710.10">
    <property type="entry name" value="DD-peptidase/beta-lactamase superfamily"/>
    <property type="match status" value="1"/>
</dbReference>
<dbReference type="InterPro" id="IPR050491">
    <property type="entry name" value="AmpC-like"/>
</dbReference>
<dbReference type="EMBL" id="JAAXOW010000006">
    <property type="protein sequence ID" value="NKX94203.1"/>
    <property type="molecule type" value="Genomic_DNA"/>
</dbReference>
<dbReference type="InterPro" id="IPR012338">
    <property type="entry name" value="Beta-lactam/transpept-like"/>
</dbReference>
<comment type="caution">
    <text evidence="2">The sequence shown here is derived from an EMBL/GenBank/DDBJ whole genome shotgun (WGS) entry which is preliminary data.</text>
</comment>
<evidence type="ECO:0000259" key="1">
    <source>
        <dbReference type="Pfam" id="PF00144"/>
    </source>
</evidence>
<dbReference type="PANTHER" id="PTHR46825">
    <property type="entry name" value="D-ALANYL-D-ALANINE-CARBOXYPEPTIDASE/ENDOPEPTIDASE AMPH"/>
    <property type="match status" value="1"/>
</dbReference>
<organism evidence="2 3">
    <name type="scientific">Sanguibacter hominis ATCC BAA-789</name>
    <dbReference type="NCBI Taxonomy" id="1312740"/>
    <lineage>
        <taxon>Bacteria</taxon>
        <taxon>Bacillati</taxon>
        <taxon>Actinomycetota</taxon>
        <taxon>Actinomycetes</taxon>
        <taxon>Micrococcales</taxon>
        <taxon>Sanguibacteraceae</taxon>
        <taxon>Sanguibacter</taxon>
    </lineage>
</organism>
<protein>
    <submittedName>
        <fullName evidence="2">Beta-lactamase family protein</fullName>
    </submittedName>
</protein>
<reference evidence="2 3" key="1">
    <citation type="submission" date="2020-04" db="EMBL/GenBank/DDBJ databases">
        <title>MicrobeNet Type strains.</title>
        <authorList>
            <person name="Nicholson A.C."/>
        </authorList>
    </citation>
    <scope>NUCLEOTIDE SEQUENCE [LARGE SCALE GENOMIC DNA]</scope>
    <source>
        <strain evidence="2 3">ATCC BAA-789</strain>
    </source>
</reference>
<proteinExistence type="predicted"/>